<dbReference type="KEGG" id="vg:5177012"/>
<sequence>MYYLVLLLSLALRRGPSKVTPPHKSPEAPEKANDEDIPEGKPPRPPRRPQRPTQRIRLPNIEEESEDTENENDPSTGGTQVQNLLLTLLQQWDRDIEALIETIRQDLQGYKRRLGIPQYY</sequence>
<evidence type="ECO:0000313" key="3">
    <source>
        <dbReference type="EMBL" id="CAD1807600.1"/>
    </source>
</evidence>
<dbReference type="GeneID" id="5177012"/>
<reference evidence="3" key="2">
    <citation type="submission" date="2020-07" db="EMBL/GenBank/DDBJ databases">
        <authorList>
            <person name="Wienecke-Baldacchino K A."/>
        </authorList>
    </citation>
    <scope>NUCLEOTIDE SEQUENCE</scope>
    <source>
        <strain evidence="3">LNS5491243_HPV103</strain>
    </source>
</reference>
<feature type="region of interest" description="Disordered" evidence="1">
    <location>
        <begin position="14"/>
        <end position="79"/>
    </location>
</feature>
<evidence type="ECO:0000313" key="2">
    <source>
        <dbReference type="EMBL" id="AAZ39488.1"/>
    </source>
</evidence>
<feature type="compositionally biased region" description="Basic and acidic residues" evidence="1">
    <location>
        <begin position="24"/>
        <end position="42"/>
    </location>
</feature>
<organism evidence="2 4">
    <name type="scientific">human papillomavirus 103</name>
    <dbReference type="NCBI Taxonomy" id="338323"/>
    <lineage>
        <taxon>Viruses</taxon>
        <taxon>Monodnaviria</taxon>
        <taxon>Shotokuvirae</taxon>
        <taxon>Cossaviricota</taxon>
        <taxon>Papovaviricetes</taxon>
        <taxon>Zurhausenvirales</taxon>
        <taxon>Papillomaviridae</taxon>
        <taxon>Firstpapillomavirinae</taxon>
        <taxon>Gammapapillomavirus</taxon>
        <taxon>Gammapapillomavirus 6</taxon>
    </lineage>
</organism>
<feature type="compositionally biased region" description="Acidic residues" evidence="1">
    <location>
        <begin position="61"/>
        <end position="72"/>
    </location>
</feature>
<dbReference type="EMBL" id="DQ080078">
    <property type="protein sequence ID" value="AAZ39488.1"/>
    <property type="molecule type" value="Genomic_DNA"/>
</dbReference>
<evidence type="ECO:0000256" key="1">
    <source>
        <dbReference type="SAM" id="MobiDB-lite"/>
    </source>
</evidence>
<name>Q1AHT3_9PAPI</name>
<dbReference type="RefSeq" id="YP_656496.1">
    <property type="nucleotide sequence ID" value="NC_008188.1"/>
</dbReference>
<accession>Q1AHT3</accession>
<dbReference type="EMBL" id="LR861918">
    <property type="protein sequence ID" value="CAD1807600.1"/>
    <property type="molecule type" value="Genomic_DNA"/>
</dbReference>
<reference evidence="2 4" key="1">
    <citation type="journal article" date="2007" name="Virology">
        <title>Human papillomavirus (HPV) types 101 and 103 isolated from cervicovaginal cells lack an E6 open reading frame (ORF) and are related to gamma-papillomaviruses.</title>
        <authorList>
            <person name="Chen Z."/>
            <person name="Schiffman M."/>
            <person name="Herrero R."/>
            <person name="Desalle R."/>
            <person name="Burk R.D."/>
        </authorList>
    </citation>
    <scope>NUCLEOTIDE SEQUENCE [LARGE SCALE GENOMIC DNA]</scope>
    <source>
        <strain evidence="2">Qv33725</strain>
    </source>
</reference>
<protein>
    <submittedName>
        <fullName evidence="2">E4 protein</fullName>
    </submittedName>
</protein>
<evidence type="ECO:0000313" key="4">
    <source>
        <dbReference type="Proteomes" id="UP000100457"/>
    </source>
</evidence>
<proteinExistence type="predicted"/>
<dbReference type="Proteomes" id="UP000100457">
    <property type="component" value="Segment"/>
</dbReference>